<keyword evidence="3" id="KW-0813">Transport</keyword>
<keyword evidence="6 8" id="KW-1133">Transmembrane helix</keyword>
<dbReference type="STRING" id="36844.SAMN04488501_10567"/>
<gene>
    <name evidence="9" type="ORF">CLHOM_01540</name>
</gene>
<comment type="caution">
    <text evidence="9">The sequence shown here is derived from an EMBL/GenBank/DDBJ whole genome shotgun (WGS) entry which is preliminary data.</text>
</comment>
<dbReference type="AlphaFoldDB" id="A0A0L6ZFC1"/>
<evidence type="ECO:0000256" key="7">
    <source>
        <dbReference type="ARBA" id="ARBA00023136"/>
    </source>
</evidence>
<evidence type="ECO:0000256" key="8">
    <source>
        <dbReference type="SAM" id="Phobius"/>
    </source>
</evidence>
<dbReference type="Pfam" id="PF03547">
    <property type="entry name" value="Mem_trans"/>
    <property type="match status" value="1"/>
</dbReference>
<name>A0A0L6ZFC1_9CLOT</name>
<dbReference type="InterPro" id="IPR038770">
    <property type="entry name" value="Na+/solute_symporter_sf"/>
</dbReference>
<feature type="transmembrane region" description="Helical" evidence="8">
    <location>
        <begin position="159"/>
        <end position="179"/>
    </location>
</feature>
<dbReference type="PANTHER" id="PTHR36838:SF1">
    <property type="entry name" value="SLR1864 PROTEIN"/>
    <property type="match status" value="1"/>
</dbReference>
<dbReference type="Gene3D" id="1.20.1530.20">
    <property type="match status" value="1"/>
</dbReference>
<protein>
    <submittedName>
        <fullName evidence="9">Putative transporter YfdV</fullName>
    </submittedName>
</protein>
<evidence type="ECO:0000256" key="4">
    <source>
        <dbReference type="ARBA" id="ARBA00022475"/>
    </source>
</evidence>
<dbReference type="PATRIC" id="fig|1121318.3.peg.153"/>
<feature type="transmembrane region" description="Helical" evidence="8">
    <location>
        <begin position="66"/>
        <end position="87"/>
    </location>
</feature>
<evidence type="ECO:0000256" key="6">
    <source>
        <dbReference type="ARBA" id="ARBA00022989"/>
    </source>
</evidence>
<evidence type="ECO:0000256" key="5">
    <source>
        <dbReference type="ARBA" id="ARBA00022692"/>
    </source>
</evidence>
<dbReference type="GO" id="GO:0055085">
    <property type="term" value="P:transmembrane transport"/>
    <property type="evidence" value="ECO:0007669"/>
    <property type="project" value="InterPro"/>
</dbReference>
<feature type="transmembrane region" description="Helical" evidence="8">
    <location>
        <begin position="250"/>
        <end position="271"/>
    </location>
</feature>
<feature type="transmembrane region" description="Helical" evidence="8">
    <location>
        <begin position="6"/>
        <end position="24"/>
    </location>
</feature>
<dbReference type="GO" id="GO:0005886">
    <property type="term" value="C:plasma membrane"/>
    <property type="evidence" value="ECO:0007669"/>
    <property type="project" value="UniProtKB-SubCell"/>
</dbReference>
<keyword evidence="5 8" id="KW-0812">Transmembrane</keyword>
<feature type="transmembrane region" description="Helical" evidence="8">
    <location>
        <begin position="283"/>
        <end position="302"/>
    </location>
</feature>
<dbReference type="RefSeq" id="WP_052219760.1">
    <property type="nucleotide sequence ID" value="NZ_LHUR01000005.1"/>
</dbReference>
<keyword evidence="4" id="KW-1003">Cell membrane</keyword>
<feature type="transmembrane region" description="Helical" evidence="8">
    <location>
        <begin position="221"/>
        <end position="244"/>
    </location>
</feature>
<evidence type="ECO:0000256" key="2">
    <source>
        <dbReference type="ARBA" id="ARBA00010145"/>
    </source>
</evidence>
<evidence type="ECO:0000256" key="3">
    <source>
        <dbReference type="ARBA" id="ARBA00022448"/>
    </source>
</evidence>
<comment type="similarity">
    <text evidence="2">Belongs to the auxin efflux carrier (TC 2.A.69) family.</text>
</comment>
<keyword evidence="7 8" id="KW-0472">Membrane</keyword>
<evidence type="ECO:0000313" key="10">
    <source>
        <dbReference type="Proteomes" id="UP000037043"/>
    </source>
</evidence>
<feature type="transmembrane region" description="Helical" evidence="8">
    <location>
        <begin position="99"/>
        <end position="120"/>
    </location>
</feature>
<dbReference type="Proteomes" id="UP000037043">
    <property type="component" value="Unassembled WGS sequence"/>
</dbReference>
<reference evidence="10" key="1">
    <citation type="submission" date="2015-08" db="EMBL/GenBank/DDBJ databases">
        <title>Genome sequence of the strict anaerobe Clostridium homopropionicum LuHBu1 (DSM 5847T).</title>
        <authorList>
            <person name="Poehlein A."/>
            <person name="Beck M."/>
            <person name="Schiel-Bengelsdorf B."/>
            <person name="Bengelsdorf F.R."/>
            <person name="Daniel R."/>
            <person name="Duerre P."/>
        </authorList>
    </citation>
    <scope>NUCLEOTIDE SEQUENCE [LARGE SCALE GENOMIC DNA]</scope>
    <source>
        <strain evidence="10">DSM 5847</strain>
    </source>
</reference>
<comment type="subcellular location">
    <subcellularLocation>
        <location evidence="1">Cell membrane</location>
        <topology evidence="1">Multi-pass membrane protein</topology>
    </subcellularLocation>
</comment>
<feature type="transmembrane region" description="Helical" evidence="8">
    <location>
        <begin position="126"/>
        <end position="147"/>
    </location>
</feature>
<feature type="transmembrane region" description="Helical" evidence="8">
    <location>
        <begin position="191"/>
        <end position="209"/>
    </location>
</feature>
<keyword evidence="10" id="KW-1185">Reference proteome</keyword>
<dbReference type="InterPro" id="IPR004776">
    <property type="entry name" value="Mem_transp_PIN-like"/>
</dbReference>
<accession>A0A0L6ZFC1</accession>
<dbReference type="PANTHER" id="PTHR36838">
    <property type="entry name" value="AUXIN EFFLUX CARRIER FAMILY PROTEIN"/>
    <property type="match status" value="1"/>
</dbReference>
<organism evidence="9 10">
    <name type="scientific">Clostridium homopropionicum DSM 5847</name>
    <dbReference type="NCBI Taxonomy" id="1121318"/>
    <lineage>
        <taxon>Bacteria</taxon>
        <taxon>Bacillati</taxon>
        <taxon>Bacillota</taxon>
        <taxon>Clostridia</taxon>
        <taxon>Eubacteriales</taxon>
        <taxon>Clostridiaceae</taxon>
        <taxon>Clostridium</taxon>
    </lineage>
</organism>
<evidence type="ECO:0000313" key="9">
    <source>
        <dbReference type="EMBL" id="KOA21483.1"/>
    </source>
</evidence>
<dbReference type="EMBL" id="LHUR01000005">
    <property type="protein sequence ID" value="KOA21483.1"/>
    <property type="molecule type" value="Genomic_DNA"/>
</dbReference>
<sequence>MEKSSIMNQVIILFLIVGVGYYSRKRNIINDEINKGLTKLLLEVTMPLMIVASFDYSFSKELMKNIIYMLLYSSLIHGALILISRILYNKYSKEKKDILRFATVFSNCGFMGFPVVGSIFGKIGILYASIFNIPYNILSWTFGIMLYTENKDSKNLKKVLLNPGIIAVIIGIILFIFSIKIPQTIYSTIKLVGDITTPLSMIIVGVMIAEVDFKKIFKKSSLYYIAFVRLILVPILTFAILKIIRVEELLIDVAIVIEAMPAAAVTAIFAEAYSKEPELASEIVFFTTFLSVVSIPVIFKILNIS</sequence>
<evidence type="ECO:0000256" key="1">
    <source>
        <dbReference type="ARBA" id="ARBA00004651"/>
    </source>
</evidence>
<proteinExistence type="inferred from homology"/>